<dbReference type="GO" id="GO:0005615">
    <property type="term" value="C:extracellular space"/>
    <property type="evidence" value="ECO:0007669"/>
    <property type="project" value="UniProtKB-KW"/>
</dbReference>
<name>A0A182QUG9_9DIPT</name>
<keyword evidence="4" id="KW-0732">Signal</keyword>
<comment type="similarity">
    <text evidence="2 8">Belongs to the TGF-beta family.</text>
</comment>
<dbReference type="Pfam" id="PF00019">
    <property type="entry name" value="TGF_beta"/>
    <property type="match status" value="1"/>
</dbReference>
<dbReference type="InterPro" id="IPR017948">
    <property type="entry name" value="TGFb_CS"/>
</dbReference>
<accession>A0A182QUG9</accession>
<evidence type="ECO:0000256" key="6">
    <source>
        <dbReference type="ARBA" id="ARBA00023157"/>
    </source>
</evidence>
<evidence type="ECO:0000313" key="12">
    <source>
        <dbReference type="Proteomes" id="UP000075886"/>
    </source>
</evidence>
<dbReference type="PANTHER" id="PTHR11848">
    <property type="entry name" value="TGF-BETA FAMILY"/>
    <property type="match status" value="1"/>
</dbReference>
<dbReference type="PROSITE" id="PS51362">
    <property type="entry name" value="TGF_BETA_2"/>
    <property type="match status" value="1"/>
</dbReference>
<proteinExistence type="inferred from homology"/>
<dbReference type="GO" id="GO:0005125">
    <property type="term" value="F:cytokine activity"/>
    <property type="evidence" value="ECO:0007669"/>
    <property type="project" value="UniProtKB-KW"/>
</dbReference>
<dbReference type="GO" id="GO:0032502">
    <property type="term" value="P:developmental process"/>
    <property type="evidence" value="ECO:0007669"/>
    <property type="project" value="UniProtKB-ARBA"/>
</dbReference>
<dbReference type="Gene3D" id="2.60.120.970">
    <property type="match status" value="1"/>
</dbReference>
<dbReference type="SMART" id="SM00204">
    <property type="entry name" value="TGFB"/>
    <property type="match status" value="1"/>
</dbReference>
<evidence type="ECO:0000313" key="11">
    <source>
        <dbReference type="EnsemblMetazoa" id="AFAF017109-PA"/>
    </source>
</evidence>
<dbReference type="CDD" id="cd13761">
    <property type="entry name" value="TGF_beta_BMP5_like"/>
    <property type="match status" value="1"/>
</dbReference>
<dbReference type="GO" id="GO:0008083">
    <property type="term" value="F:growth factor activity"/>
    <property type="evidence" value="ECO:0007669"/>
    <property type="project" value="UniProtKB-KW"/>
</dbReference>
<evidence type="ECO:0000256" key="3">
    <source>
        <dbReference type="ARBA" id="ARBA00022525"/>
    </source>
</evidence>
<dbReference type="Proteomes" id="UP000075886">
    <property type="component" value="Unassembled WGS sequence"/>
</dbReference>
<dbReference type="PROSITE" id="PS00250">
    <property type="entry name" value="TGF_BETA_1"/>
    <property type="match status" value="1"/>
</dbReference>
<dbReference type="VEuPathDB" id="VectorBase:AFAF017109"/>
<dbReference type="STRING" id="69004.A0A182QUG9"/>
<dbReference type="InterPro" id="IPR015615">
    <property type="entry name" value="TGF-beta-rel"/>
</dbReference>
<feature type="domain" description="TGF-beta family profile" evidence="10">
    <location>
        <begin position="333"/>
        <end position="459"/>
    </location>
</feature>
<sequence>MEAGSEAKHRGNAREETPCMNASSMGGRTLGVVLVCLVGWWWCGRAEASAATTLSGIYVDNGVGQTVLEDALSFEEQQEIENEILNLLGLPGPRPAVRHLHSSVGKSAPQFLLNVYDQLQEENEAAGGGSGTGRIRKVRSTDMDILITDADRKAIDESDIIMTFLNKNHHGSEMRHEKGRRLWFGITNIENDVSVLMAELRLYRKLNLNKYTTYNTSLTLTVYALTELDGESEMSEISSMQLTGDYEGWLEINVTGAVNLWLKNRQANHGLYIGAYFGDRVEREVKLDDIGFVSARGTDEYQPFLVVYANSQQMIKPVVQRHLTRNKRSQPARKRKGGKTDHRNPFQYHPSYDQHKSCRIEQLYVSFKDLQWHEWIIAPEGYGAYYCSGECNFPLNAHMNATNHAIVQTLVHLNHPTKVPKPCCAPTKLIPISVLYHIDEANVNLKKYKNMVVKSCGCH</sequence>
<keyword evidence="3" id="KW-0964">Secreted</keyword>
<evidence type="ECO:0000256" key="7">
    <source>
        <dbReference type="ARBA" id="ARBA00023180"/>
    </source>
</evidence>
<dbReference type="PANTHER" id="PTHR11848:SF310">
    <property type="entry name" value="PROTEIN 60A-RELATED"/>
    <property type="match status" value="1"/>
</dbReference>
<keyword evidence="5 8" id="KW-0339">Growth factor</keyword>
<evidence type="ECO:0000256" key="8">
    <source>
        <dbReference type="RuleBase" id="RU000354"/>
    </source>
</evidence>
<protein>
    <recommendedName>
        <fullName evidence="10">TGF-beta family profile domain-containing protein</fullName>
    </recommendedName>
</protein>
<reference evidence="12" key="1">
    <citation type="submission" date="2014-01" db="EMBL/GenBank/DDBJ databases">
        <title>The Genome Sequence of Anopheles farauti FAR1 (V2).</title>
        <authorList>
            <consortium name="The Broad Institute Genomics Platform"/>
            <person name="Neafsey D.E."/>
            <person name="Besansky N."/>
            <person name="Howell P."/>
            <person name="Walton C."/>
            <person name="Young S.K."/>
            <person name="Zeng Q."/>
            <person name="Gargeya S."/>
            <person name="Fitzgerald M."/>
            <person name="Haas B."/>
            <person name="Abouelleil A."/>
            <person name="Allen A.W."/>
            <person name="Alvarado L."/>
            <person name="Arachchi H.M."/>
            <person name="Berlin A.M."/>
            <person name="Chapman S.B."/>
            <person name="Gainer-Dewar J."/>
            <person name="Goldberg J."/>
            <person name="Griggs A."/>
            <person name="Gujja S."/>
            <person name="Hansen M."/>
            <person name="Howarth C."/>
            <person name="Imamovic A."/>
            <person name="Ireland A."/>
            <person name="Larimer J."/>
            <person name="McCowan C."/>
            <person name="Murphy C."/>
            <person name="Pearson M."/>
            <person name="Poon T.W."/>
            <person name="Priest M."/>
            <person name="Roberts A."/>
            <person name="Saif S."/>
            <person name="Shea T."/>
            <person name="Sisk P."/>
            <person name="Sykes S."/>
            <person name="Wortman J."/>
            <person name="Nusbaum C."/>
            <person name="Birren B."/>
        </authorList>
    </citation>
    <scope>NUCLEOTIDE SEQUENCE [LARGE SCALE GENOMIC DNA]</scope>
    <source>
        <strain evidence="12">FAR1</strain>
    </source>
</reference>
<evidence type="ECO:0000256" key="5">
    <source>
        <dbReference type="ARBA" id="ARBA00023030"/>
    </source>
</evidence>
<keyword evidence="6" id="KW-1015">Disulfide bond</keyword>
<reference evidence="11" key="2">
    <citation type="submission" date="2020-05" db="UniProtKB">
        <authorList>
            <consortium name="EnsemblMetazoa"/>
        </authorList>
    </citation>
    <scope>IDENTIFICATION</scope>
    <source>
        <strain evidence="11">FAR1</strain>
    </source>
</reference>
<dbReference type="Pfam" id="PF00688">
    <property type="entry name" value="TGFb_propeptide"/>
    <property type="match status" value="1"/>
</dbReference>
<evidence type="ECO:0000256" key="2">
    <source>
        <dbReference type="ARBA" id="ARBA00006656"/>
    </source>
</evidence>
<keyword evidence="7" id="KW-0325">Glycoprotein</keyword>
<dbReference type="AlphaFoldDB" id="A0A182QUG9"/>
<dbReference type="EMBL" id="AXCN02001449">
    <property type="status" value="NOT_ANNOTATED_CDS"/>
    <property type="molecule type" value="Genomic_DNA"/>
</dbReference>
<evidence type="ECO:0000256" key="1">
    <source>
        <dbReference type="ARBA" id="ARBA00004613"/>
    </source>
</evidence>
<comment type="subcellular location">
    <subcellularLocation>
        <location evidence="1">Secreted</location>
    </subcellularLocation>
</comment>
<evidence type="ECO:0000256" key="9">
    <source>
        <dbReference type="SAM" id="MobiDB-lite"/>
    </source>
</evidence>
<dbReference type="SUPFAM" id="SSF57501">
    <property type="entry name" value="Cystine-knot cytokines"/>
    <property type="match status" value="1"/>
</dbReference>
<dbReference type="InterPro" id="IPR001839">
    <property type="entry name" value="TGF-b_C"/>
</dbReference>
<dbReference type="InterPro" id="IPR029034">
    <property type="entry name" value="Cystine-knot_cytokine"/>
</dbReference>
<organism evidence="11 12">
    <name type="scientific">Anopheles farauti</name>
    <dbReference type="NCBI Taxonomy" id="69004"/>
    <lineage>
        <taxon>Eukaryota</taxon>
        <taxon>Metazoa</taxon>
        <taxon>Ecdysozoa</taxon>
        <taxon>Arthropoda</taxon>
        <taxon>Hexapoda</taxon>
        <taxon>Insecta</taxon>
        <taxon>Pterygota</taxon>
        <taxon>Neoptera</taxon>
        <taxon>Endopterygota</taxon>
        <taxon>Diptera</taxon>
        <taxon>Nematocera</taxon>
        <taxon>Culicoidea</taxon>
        <taxon>Culicidae</taxon>
        <taxon>Anophelinae</taxon>
        <taxon>Anopheles</taxon>
    </lineage>
</organism>
<keyword evidence="12" id="KW-1185">Reference proteome</keyword>
<dbReference type="InterPro" id="IPR001111">
    <property type="entry name" value="TGF-b_propeptide"/>
</dbReference>
<feature type="region of interest" description="Disordered" evidence="9">
    <location>
        <begin position="322"/>
        <end position="349"/>
    </location>
</feature>
<evidence type="ECO:0000259" key="10">
    <source>
        <dbReference type="PROSITE" id="PS51362"/>
    </source>
</evidence>
<dbReference type="EnsemblMetazoa" id="AFAF017109-RA">
    <property type="protein sequence ID" value="AFAF017109-PA"/>
    <property type="gene ID" value="AFAF017109"/>
</dbReference>
<dbReference type="Gene3D" id="2.10.90.10">
    <property type="entry name" value="Cystine-knot cytokines"/>
    <property type="match status" value="1"/>
</dbReference>
<evidence type="ECO:0000256" key="4">
    <source>
        <dbReference type="ARBA" id="ARBA00022729"/>
    </source>
</evidence>
<feature type="compositionally biased region" description="Basic residues" evidence="9">
    <location>
        <begin position="322"/>
        <end position="337"/>
    </location>
</feature>